<accession>A0AA40F1S1</accession>
<evidence type="ECO:0000313" key="3">
    <source>
        <dbReference type="EMBL" id="KAK0749644.1"/>
    </source>
</evidence>
<gene>
    <name evidence="3" type="ORF">B0T18DRAFT_112286</name>
</gene>
<organism evidence="3 4">
    <name type="scientific">Schizothecium vesticola</name>
    <dbReference type="NCBI Taxonomy" id="314040"/>
    <lineage>
        <taxon>Eukaryota</taxon>
        <taxon>Fungi</taxon>
        <taxon>Dikarya</taxon>
        <taxon>Ascomycota</taxon>
        <taxon>Pezizomycotina</taxon>
        <taxon>Sordariomycetes</taxon>
        <taxon>Sordariomycetidae</taxon>
        <taxon>Sordariales</taxon>
        <taxon>Schizotheciaceae</taxon>
        <taxon>Schizothecium</taxon>
    </lineage>
</organism>
<reference evidence="3" key="1">
    <citation type="submission" date="2023-06" db="EMBL/GenBank/DDBJ databases">
        <title>Genome-scale phylogeny and comparative genomics of the fungal order Sordariales.</title>
        <authorList>
            <consortium name="Lawrence Berkeley National Laboratory"/>
            <person name="Hensen N."/>
            <person name="Bonometti L."/>
            <person name="Westerberg I."/>
            <person name="Brannstrom I.O."/>
            <person name="Guillou S."/>
            <person name="Cros-Aarteil S."/>
            <person name="Calhoun S."/>
            <person name="Haridas S."/>
            <person name="Kuo A."/>
            <person name="Mondo S."/>
            <person name="Pangilinan J."/>
            <person name="Riley R."/>
            <person name="LaButti K."/>
            <person name="Andreopoulos B."/>
            <person name="Lipzen A."/>
            <person name="Chen C."/>
            <person name="Yanf M."/>
            <person name="Daum C."/>
            <person name="Ng V."/>
            <person name="Clum A."/>
            <person name="Steindorff A."/>
            <person name="Ohm R."/>
            <person name="Martin F."/>
            <person name="Silar P."/>
            <person name="Natvig D."/>
            <person name="Lalanne C."/>
            <person name="Gautier V."/>
            <person name="Ament-velasquez S.L."/>
            <person name="Kruys A."/>
            <person name="Hutchinson M.I."/>
            <person name="Powell A.J."/>
            <person name="Barry K."/>
            <person name="Miller A.N."/>
            <person name="Grigoriev I.V."/>
            <person name="Debuchy R."/>
            <person name="Gladieux P."/>
            <person name="Thoren M.H."/>
            <person name="Johannesson H."/>
        </authorList>
    </citation>
    <scope>NUCLEOTIDE SEQUENCE</scope>
    <source>
        <strain evidence="3">SMH3187-1</strain>
    </source>
</reference>
<comment type="caution">
    <text evidence="3">The sequence shown here is derived from an EMBL/GenBank/DDBJ whole genome shotgun (WGS) entry which is preliminary data.</text>
</comment>
<keyword evidence="4" id="KW-1185">Reference proteome</keyword>
<name>A0AA40F1S1_9PEZI</name>
<dbReference type="Proteomes" id="UP001172155">
    <property type="component" value="Unassembled WGS sequence"/>
</dbReference>
<protein>
    <recommendedName>
        <fullName evidence="2">HNH nuclease domain-containing protein</fullName>
    </recommendedName>
</protein>
<dbReference type="Pfam" id="PF13391">
    <property type="entry name" value="HNH_2"/>
    <property type="match status" value="1"/>
</dbReference>
<dbReference type="InterPro" id="IPR003615">
    <property type="entry name" value="HNH_nuc"/>
</dbReference>
<proteinExistence type="predicted"/>
<feature type="domain" description="HNH nuclease" evidence="2">
    <location>
        <begin position="4"/>
        <end position="38"/>
    </location>
</feature>
<evidence type="ECO:0000259" key="2">
    <source>
        <dbReference type="Pfam" id="PF13391"/>
    </source>
</evidence>
<evidence type="ECO:0000256" key="1">
    <source>
        <dbReference type="SAM" id="MobiDB-lite"/>
    </source>
</evidence>
<evidence type="ECO:0000313" key="4">
    <source>
        <dbReference type="Proteomes" id="UP001172155"/>
    </source>
</evidence>
<dbReference type="EMBL" id="JAUKUD010000003">
    <property type="protein sequence ID" value="KAK0749644.1"/>
    <property type="molecule type" value="Genomic_DNA"/>
</dbReference>
<dbReference type="AlphaFoldDB" id="A0AA40F1S1"/>
<sequence>MQRYCRLPSHHSAIDDQRNMVSLRKDVHSLLDQRRLALVAKRTPDDGAPQLVLHLLIPKGSSQLVHLYHNRLPHAITGVALEFLFARFAWSVFADENIPFFGHPDRTYAVLVFNSTTGQIVNEPIRDALVKGRAALFHAMSRSRSVSPKKKRLLEEQTACAGWDSDSSLGSGTDAVADDTDDNQDFRGRPRKRRRDDSWLPESVPNLVSGLASTASPSGAVSEPIDVSDTSIPVEQHVEKDGGLSLSPVVYTTELHL</sequence>
<feature type="region of interest" description="Disordered" evidence="1">
    <location>
        <begin position="164"/>
        <end position="227"/>
    </location>
</feature>